<sequence length="1542" mass="169404">MIRDAILKAKRDEITGCITSRKRKLRELYHATVGIATVDTVLHETKLGTNVSPNHGEIRFLEDNDIEKGRFFDAITLPPLVNTTQLPSSEQKSWSPSNPRLISSVIHLDDENERNNVHAADGSVNKGADGTIRERTIGEHNNLIVANGDQSYKEPPSWPSDRNTSGDSRAQNSSASTQVDMREQETHSVDTVMHNHTNEDITGIPMRKSSHDAEVGIGILERRATERNIQDGHSIDPTRAVRLISDEARCLPSSVIQNSIAEKPSPNARDVHSPPREVQEHHVEEFLKRKLDETAPSNEQAIDTEVGFLNAPGVVGSPSSRNSQDATKKDEQDDLLITKTGIAHADAYAGIPSTPNAQLRLEEAQSMQPLHSPPEAAPAPSQPKIQTPSNEAFTIEPSQRADEGMGGEDDEVVGVPTPEDGVSSSPVRLSGEAFIEKRQPPVRQPPEMQTHEVTGMTNMQSKDLMFSQRPPMRIDTGSQSGNDRRSNSVTSEKLANQNSMKVSSPADSSTPSRPPTASAQAHSPPERMTTRVSSGALRHKSVSEILGEIPKPSPVDRAPSFFGREDLAQQTPKSASSPTSPDSAAFRSRLSELREKEKERSKLSTVIFARQQPLGDSRDTVADASRRSALHDSISEPTDYLITLFAAQASSLPRSQPLNTLLASAHKTLTTSNHYTDFREQQDSRILKRIYQLQSSNRWSLRQVERSTEPARAPTHWDMLLDQMKWMRTDFREERKWKLTVAKNLAEWCAEWVASPAEGRAMLQIKTRRYLANVRATSTSSMMDENSPLVDGQDMPMSEPTPDLISSHEDDSSDIMDEESSRLEVLPATAPAAIFSLAPEDVLFGLNKTPVSDKLLSELPLYQPLLGPQVAELSEPKASPDALWRTPIVALSKFALGKMVVREECPPRKRSRYEYQSDGGAAHQDFSRSIYLSSEHSMETLAPEKEDVALFDPENKHIRDRIHAGRAFRPPSEYNMPSQSFFESRQSSQWTWGEDDELRRLVKEYAYNWSLISSCLSSPSIFSSGAERRTPWECFERWVGLDGLPADMSKIQYFRAYHARLEAAQRNILAQQQAAQQQQSGSAPQVPMRRRSAQPIHADRRKNNKHLALVDAMRKLAKKRETAVQKQQHAASLAAMRKNNEAVQPRQAVHTPQVFSKLKYDRELKLQERAELYRQQILAAQKATLQQRPNPSNGQPNPASNAAIQQGRHGTPGTANGASPLVNPSLPNGHVHPGHPSQARPAPPLQGPSNGSQANGNLLGNPRMGIKGIPQAQMQAHMQGQQRLPPQMGSENMRVYMEANRVQAEQQRYLQQQQQQQQQQRQQHPPQANSQGGTSSSLGGMNHLAQNSSAVLANLQATGGIGSPSINGVQNPAGSSASPRMTQPQPLSSGVVPAINAISNQIKARHPQASPEQVTKMATETLNAYRMSQAQAAAAMQAAAGGNVTAGTNNTHMSLQLPQQQQQGMMNGANGNPIQSAQMYDQLIRTQQLSQQSRSGGSLAGGVNGGRPPSRSATPQTHRSGSVQAGSGRSPRPPQAQMAGTQ</sequence>
<feature type="region of interest" description="Disordered" evidence="9">
    <location>
        <begin position="365"/>
        <end position="537"/>
    </location>
</feature>
<evidence type="ECO:0000256" key="5">
    <source>
        <dbReference type="ARBA" id="ARBA00023204"/>
    </source>
</evidence>
<organism evidence="12 13">
    <name type="scientific">Lasallia pustulata</name>
    <dbReference type="NCBI Taxonomy" id="136370"/>
    <lineage>
        <taxon>Eukaryota</taxon>
        <taxon>Fungi</taxon>
        <taxon>Dikarya</taxon>
        <taxon>Ascomycota</taxon>
        <taxon>Pezizomycotina</taxon>
        <taxon>Lecanoromycetes</taxon>
        <taxon>OSLEUM clade</taxon>
        <taxon>Umbilicariomycetidae</taxon>
        <taxon>Umbilicariales</taxon>
        <taxon>Umbilicariaceae</taxon>
        <taxon>Lasallia</taxon>
    </lineage>
</organism>
<dbReference type="GO" id="GO:0005634">
    <property type="term" value="C:nucleus"/>
    <property type="evidence" value="ECO:0007669"/>
    <property type="project" value="UniProtKB-SubCell"/>
</dbReference>
<comment type="subcellular location">
    <subcellularLocation>
        <location evidence="1">Nucleus</location>
    </subcellularLocation>
</comment>
<accession>A0A1W5D1C1</accession>
<dbReference type="SUPFAM" id="SSF46689">
    <property type="entry name" value="Homeodomain-like"/>
    <property type="match status" value="1"/>
</dbReference>
<feature type="region of interest" description="Disordered" evidence="9">
    <location>
        <begin position="134"/>
        <end position="184"/>
    </location>
</feature>
<dbReference type="PANTHER" id="PTHR46459">
    <property type="entry name" value="E1A-BINDING PROTEIN P400-RELATED"/>
    <property type="match status" value="1"/>
</dbReference>
<feature type="compositionally biased region" description="Polar residues" evidence="9">
    <location>
        <begin position="160"/>
        <end position="179"/>
    </location>
</feature>
<feature type="region of interest" description="Disordered" evidence="9">
    <location>
        <begin position="567"/>
        <end position="602"/>
    </location>
</feature>
<keyword evidence="6" id="KW-0539">Nucleus</keyword>
<keyword evidence="13" id="KW-1185">Reference proteome</keyword>
<feature type="compositionally biased region" description="Polar residues" evidence="9">
    <location>
        <begin position="1247"/>
        <end position="1258"/>
    </location>
</feature>
<evidence type="ECO:0000256" key="6">
    <source>
        <dbReference type="ARBA" id="ARBA00023242"/>
    </source>
</evidence>
<evidence type="ECO:0000259" key="11">
    <source>
        <dbReference type="PROSITE" id="PS51204"/>
    </source>
</evidence>
<feature type="compositionally biased region" description="Low complexity" evidence="9">
    <location>
        <begin position="1487"/>
        <end position="1497"/>
    </location>
</feature>
<feature type="compositionally biased region" description="Polar residues" evidence="9">
    <location>
        <begin position="451"/>
        <end position="461"/>
    </location>
</feature>
<dbReference type="EMBL" id="FWEW01001411">
    <property type="protein sequence ID" value="SLM36928.1"/>
    <property type="molecule type" value="Genomic_DNA"/>
</dbReference>
<feature type="compositionally biased region" description="Low complexity" evidence="9">
    <location>
        <begin position="1306"/>
        <end position="1323"/>
    </location>
</feature>
<dbReference type="Proteomes" id="UP000192927">
    <property type="component" value="Unassembled WGS sequence"/>
</dbReference>
<evidence type="ECO:0000256" key="4">
    <source>
        <dbReference type="ARBA" id="ARBA00022853"/>
    </source>
</evidence>
<keyword evidence="4" id="KW-0156">Chromatin regulator</keyword>
<dbReference type="CDD" id="cd00167">
    <property type="entry name" value="SANT"/>
    <property type="match status" value="1"/>
</dbReference>
<feature type="region of interest" description="Disordered" evidence="9">
    <location>
        <begin position="1363"/>
        <end position="1388"/>
    </location>
</feature>
<dbReference type="GO" id="GO:0035267">
    <property type="term" value="C:NuA4 histone acetyltransferase complex"/>
    <property type="evidence" value="ECO:0007669"/>
    <property type="project" value="TreeGrafter"/>
</dbReference>
<feature type="domain" description="Myb-like" evidence="10">
    <location>
        <begin position="982"/>
        <end position="1038"/>
    </location>
</feature>
<evidence type="ECO:0000256" key="8">
    <source>
        <dbReference type="ARBA" id="ARBA00029670"/>
    </source>
</evidence>
<feature type="region of interest" description="Disordered" evidence="9">
    <location>
        <begin position="1183"/>
        <end position="1266"/>
    </location>
</feature>
<dbReference type="Pfam" id="PF07529">
    <property type="entry name" value="HSA"/>
    <property type="match status" value="1"/>
</dbReference>
<proteinExistence type="inferred from homology"/>
<dbReference type="Gene3D" id="1.10.10.60">
    <property type="entry name" value="Homeodomain-like"/>
    <property type="match status" value="1"/>
</dbReference>
<evidence type="ECO:0000256" key="9">
    <source>
        <dbReference type="SAM" id="MobiDB-lite"/>
    </source>
</evidence>
<evidence type="ECO:0000256" key="1">
    <source>
        <dbReference type="ARBA" id="ARBA00004123"/>
    </source>
</evidence>
<dbReference type="GO" id="GO:0006281">
    <property type="term" value="P:DNA repair"/>
    <property type="evidence" value="ECO:0007669"/>
    <property type="project" value="UniProtKB-KW"/>
</dbReference>
<dbReference type="PROSITE" id="PS50090">
    <property type="entry name" value="MYB_LIKE"/>
    <property type="match status" value="1"/>
</dbReference>
<dbReference type="GO" id="GO:0003682">
    <property type="term" value="F:chromatin binding"/>
    <property type="evidence" value="ECO:0007669"/>
    <property type="project" value="TreeGrafter"/>
</dbReference>
<feature type="region of interest" description="Disordered" evidence="9">
    <location>
        <begin position="1304"/>
        <end position="1342"/>
    </location>
</feature>
<dbReference type="PROSITE" id="PS51204">
    <property type="entry name" value="HSA"/>
    <property type="match status" value="1"/>
</dbReference>
<feature type="domain" description="HSA" evidence="11">
    <location>
        <begin position="704"/>
        <end position="777"/>
    </location>
</feature>
<feature type="region of interest" description="Disordered" evidence="9">
    <location>
        <begin position="1487"/>
        <end position="1542"/>
    </location>
</feature>
<feature type="compositionally biased region" description="Polar residues" evidence="9">
    <location>
        <begin position="1364"/>
        <end position="1388"/>
    </location>
</feature>
<evidence type="ECO:0000256" key="2">
    <source>
        <dbReference type="ARBA" id="ARBA00008913"/>
    </source>
</evidence>
<keyword evidence="5" id="KW-0234">DNA repair</keyword>
<evidence type="ECO:0000313" key="12">
    <source>
        <dbReference type="EMBL" id="SLM36928.1"/>
    </source>
</evidence>
<evidence type="ECO:0000259" key="10">
    <source>
        <dbReference type="PROSITE" id="PS50090"/>
    </source>
</evidence>
<feature type="compositionally biased region" description="Polar residues" evidence="9">
    <location>
        <begin position="1183"/>
        <end position="1204"/>
    </location>
</feature>
<feature type="compositionally biased region" description="Pro residues" evidence="9">
    <location>
        <begin position="371"/>
        <end position="381"/>
    </location>
</feature>
<dbReference type="Pfam" id="PF13921">
    <property type="entry name" value="Myb_DNA-bind_6"/>
    <property type="match status" value="1"/>
</dbReference>
<feature type="compositionally biased region" description="Low complexity" evidence="9">
    <location>
        <begin position="503"/>
        <end position="521"/>
    </location>
</feature>
<name>A0A1W5D1C1_9LECA</name>
<comment type="similarity">
    <text evidence="2">Belongs to the EAF1 family.</text>
</comment>
<evidence type="ECO:0000313" key="13">
    <source>
        <dbReference type="Proteomes" id="UP000192927"/>
    </source>
</evidence>
<dbReference type="PANTHER" id="PTHR46459:SF1">
    <property type="entry name" value="E1A-BINDING PROTEIN P400"/>
    <property type="match status" value="1"/>
</dbReference>
<feature type="compositionally biased region" description="Polar residues" evidence="9">
    <location>
        <begin position="476"/>
        <end position="502"/>
    </location>
</feature>
<reference evidence="13" key="1">
    <citation type="submission" date="2017-03" db="EMBL/GenBank/DDBJ databases">
        <authorList>
            <person name="Sharma R."/>
            <person name="Thines M."/>
        </authorList>
    </citation>
    <scope>NUCLEOTIDE SEQUENCE [LARGE SCALE GENOMIC DNA]</scope>
</reference>
<feature type="compositionally biased region" description="Polar residues" evidence="9">
    <location>
        <begin position="1324"/>
        <end position="1342"/>
    </location>
</feature>
<feature type="compositionally biased region" description="Polar residues" evidence="9">
    <location>
        <begin position="1511"/>
        <end position="1527"/>
    </location>
</feature>
<feature type="compositionally biased region" description="Polar residues" evidence="9">
    <location>
        <begin position="383"/>
        <end position="392"/>
    </location>
</feature>
<dbReference type="GO" id="GO:0006325">
    <property type="term" value="P:chromatin organization"/>
    <property type="evidence" value="ECO:0007669"/>
    <property type="project" value="UniProtKB-KW"/>
</dbReference>
<protein>
    <recommendedName>
        <fullName evidence="8">Vacuolar import and degradation protein 21</fullName>
    </recommendedName>
</protein>
<dbReference type="SMART" id="SM00717">
    <property type="entry name" value="SANT"/>
    <property type="match status" value="1"/>
</dbReference>
<feature type="compositionally biased region" description="Low complexity" evidence="9">
    <location>
        <begin position="572"/>
        <end position="588"/>
    </location>
</feature>
<dbReference type="InterPro" id="IPR009057">
    <property type="entry name" value="Homeodomain-like_sf"/>
</dbReference>
<dbReference type="InterPro" id="IPR014012">
    <property type="entry name" value="HSA_dom"/>
</dbReference>
<dbReference type="InterPro" id="IPR001005">
    <property type="entry name" value="SANT/Myb"/>
</dbReference>
<feature type="region of interest" description="Disordered" evidence="9">
    <location>
        <begin position="1072"/>
        <end position="1106"/>
    </location>
</feature>
<evidence type="ECO:0000256" key="3">
    <source>
        <dbReference type="ARBA" id="ARBA00022763"/>
    </source>
</evidence>
<keyword evidence="3" id="KW-0227">DNA damage</keyword>
<feature type="region of interest" description="Disordered" evidence="9">
    <location>
        <begin position="307"/>
        <end position="333"/>
    </location>
</feature>
<feature type="region of interest" description="Disordered" evidence="9">
    <location>
        <begin position="258"/>
        <end position="280"/>
    </location>
</feature>
<comment type="function">
    <text evidence="7">Component of the NuA4 histone acetyltransferase complex which is involved in transcriptional activation of selected genes principally by acetylation of nucleosomal histone H4 and H2A. The NuA4 complex is also involved in DNA repair.</text>
</comment>
<feature type="compositionally biased region" description="Basic and acidic residues" evidence="9">
    <location>
        <begin position="589"/>
        <end position="602"/>
    </location>
</feature>
<feature type="compositionally biased region" description="Basic and acidic residues" evidence="9">
    <location>
        <begin position="269"/>
        <end position="280"/>
    </location>
</feature>
<evidence type="ECO:0000256" key="7">
    <source>
        <dbReference type="ARBA" id="ARBA00025178"/>
    </source>
</evidence>
<dbReference type="SMART" id="SM00573">
    <property type="entry name" value="HSA"/>
    <property type="match status" value="1"/>
</dbReference>